<feature type="compositionally biased region" description="Basic residues" evidence="1">
    <location>
        <begin position="129"/>
        <end position="147"/>
    </location>
</feature>
<comment type="caution">
    <text evidence="2">The sequence shown here is derived from an EMBL/GenBank/DDBJ whole genome shotgun (WGS) entry which is preliminary data.</text>
</comment>
<dbReference type="AlphaFoldDB" id="A0A699J3J6"/>
<protein>
    <submittedName>
        <fullName evidence="2">Uncharacterized protein</fullName>
    </submittedName>
</protein>
<gene>
    <name evidence="2" type="ORF">Tci_577073</name>
</gene>
<feature type="compositionally biased region" description="Polar residues" evidence="1">
    <location>
        <begin position="186"/>
        <end position="203"/>
    </location>
</feature>
<evidence type="ECO:0000313" key="2">
    <source>
        <dbReference type="EMBL" id="GFA05101.1"/>
    </source>
</evidence>
<sequence length="284" mass="32520">HMESLRESILERAKHKREKDKRMSDIMMQSKERKDNSSKALDVGLVVTEINETESERHVLSSSSGNDTHTDDADINSVNDKQPMAETYEDLFDSIKKTSVQTKDHADSLIVQLNFTPHYFPKVRESAPVKHHHVNAPRSSRNSKKKSYGSNDMVHNYYLKEAKKKIPDQKRNLKPREMPSAKTHHTPNACTPKPRSNYQTSRNWPASKSYEEMLKAVQKADHSRNTSLFSDFKHFVCSTCQKCVFNANHDACITKFLKEVNSSAKIQPNKTRNSNKPVVPTSHT</sequence>
<name>A0A699J3J6_TANCI</name>
<organism evidence="2">
    <name type="scientific">Tanacetum cinerariifolium</name>
    <name type="common">Dalmatian daisy</name>
    <name type="synonym">Chrysanthemum cinerariifolium</name>
    <dbReference type="NCBI Taxonomy" id="118510"/>
    <lineage>
        <taxon>Eukaryota</taxon>
        <taxon>Viridiplantae</taxon>
        <taxon>Streptophyta</taxon>
        <taxon>Embryophyta</taxon>
        <taxon>Tracheophyta</taxon>
        <taxon>Spermatophyta</taxon>
        <taxon>Magnoliopsida</taxon>
        <taxon>eudicotyledons</taxon>
        <taxon>Gunneridae</taxon>
        <taxon>Pentapetalae</taxon>
        <taxon>asterids</taxon>
        <taxon>campanulids</taxon>
        <taxon>Asterales</taxon>
        <taxon>Asteraceae</taxon>
        <taxon>Asteroideae</taxon>
        <taxon>Anthemideae</taxon>
        <taxon>Anthemidinae</taxon>
        <taxon>Tanacetum</taxon>
    </lineage>
</organism>
<feature type="compositionally biased region" description="Basic and acidic residues" evidence="1">
    <location>
        <begin position="164"/>
        <end position="179"/>
    </location>
</feature>
<feature type="region of interest" description="Disordered" evidence="1">
    <location>
        <begin position="164"/>
        <end position="203"/>
    </location>
</feature>
<feature type="region of interest" description="Disordered" evidence="1">
    <location>
        <begin position="128"/>
        <end position="150"/>
    </location>
</feature>
<evidence type="ECO:0000256" key="1">
    <source>
        <dbReference type="SAM" id="MobiDB-lite"/>
    </source>
</evidence>
<feature type="region of interest" description="Disordered" evidence="1">
    <location>
        <begin position="1"/>
        <end position="40"/>
    </location>
</feature>
<feature type="compositionally biased region" description="Basic and acidic residues" evidence="1">
    <location>
        <begin position="1"/>
        <end position="12"/>
    </location>
</feature>
<feature type="region of interest" description="Disordered" evidence="1">
    <location>
        <begin position="52"/>
        <end position="80"/>
    </location>
</feature>
<feature type="compositionally biased region" description="Basic and acidic residues" evidence="1">
    <location>
        <begin position="20"/>
        <end position="37"/>
    </location>
</feature>
<reference evidence="2" key="1">
    <citation type="journal article" date="2019" name="Sci. Rep.">
        <title>Draft genome of Tanacetum cinerariifolium, the natural source of mosquito coil.</title>
        <authorList>
            <person name="Yamashiro T."/>
            <person name="Shiraishi A."/>
            <person name="Satake H."/>
            <person name="Nakayama K."/>
        </authorList>
    </citation>
    <scope>NUCLEOTIDE SEQUENCE</scope>
</reference>
<dbReference type="EMBL" id="BKCJ010361386">
    <property type="protein sequence ID" value="GFA05101.1"/>
    <property type="molecule type" value="Genomic_DNA"/>
</dbReference>
<accession>A0A699J3J6</accession>
<proteinExistence type="predicted"/>
<feature type="non-terminal residue" evidence="2">
    <location>
        <position position="1"/>
    </location>
</feature>